<evidence type="ECO:0000313" key="1">
    <source>
        <dbReference type="EMBL" id="RXZ30436.1"/>
    </source>
</evidence>
<dbReference type="AlphaFoldDB" id="A0A4Q2IRE4"/>
<dbReference type="GO" id="GO:0070694">
    <property type="term" value="F:5-hydroxymethyl-dUMP N-hydrolase activity"/>
    <property type="evidence" value="ECO:0007669"/>
    <property type="project" value="TreeGrafter"/>
</dbReference>
<sequence length="173" mass="17977">MPGRLYLAGPDVFLGDAPAIARAKLDLCATLGFEGIFPFDVEASPSASGSFEQGVAIYRANLALMRSADAIVANLTPFRGPGADAGTAFELGFFAALERPIYGYSSSGENFATRMRALVGNDATAVVEDFGHQDNLMLGGAVASHGEWVTVADGDPAAMAAFEACLRAIPARN</sequence>
<dbReference type="RefSeq" id="WP_129342923.1">
    <property type="nucleotide sequence ID" value="NZ_JACIDD010000003.1"/>
</dbReference>
<name>A0A4Q2IRE4_9SPHN</name>
<dbReference type="PANTHER" id="PTHR15364:SF0">
    <property type="entry name" value="2'-DEOXYNUCLEOSIDE 5'-PHOSPHATE N-HYDROLASE 1"/>
    <property type="match status" value="1"/>
</dbReference>
<gene>
    <name evidence="1" type="ORF">EO081_14670</name>
</gene>
<dbReference type="GO" id="GO:0009159">
    <property type="term" value="P:deoxyribonucleoside monophosphate catabolic process"/>
    <property type="evidence" value="ECO:0007669"/>
    <property type="project" value="TreeGrafter"/>
</dbReference>
<evidence type="ECO:0000313" key="2">
    <source>
        <dbReference type="Proteomes" id="UP000292347"/>
    </source>
</evidence>
<organism evidence="1 2">
    <name type="scientific">Sphingomonas desiccabilis</name>
    <dbReference type="NCBI Taxonomy" id="429134"/>
    <lineage>
        <taxon>Bacteria</taxon>
        <taxon>Pseudomonadati</taxon>
        <taxon>Pseudomonadota</taxon>
        <taxon>Alphaproteobacteria</taxon>
        <taxon>Sphingomonadales</taxon>
        <taxon>Sphingomonadaceae</taxon>
        <taxon>Sphingomonas</taxon>
    </lineage>
</organism>
<dbReference type="Proteomes" id="UP000292347">
    <property type="component" value="Unassembled WGS sequence"/>
</dbReference>
<dbReference type="SUPFAM" id="SSF52309">
    <property type="entry name" value="N-(deoxy)ribosyltransferase-like"/>
    <property type="match status" value="1"/>
</dbReference>
<reference evidence="1 2" key="1">
    <citation type="submission" date="2019-01" db="EMBL/GenBank/DDBJ databases">
        <title>Sphingomonas mucosissima sp. nov. and Sphingomonas desiccabilis sp. nov., from biological soil crusts in the Colorado Plateau, USA.</title>
        <authorList>
            <person name="Zhu D."/>
        </authorList>
    </citation>
    <scope>NUCLEOTIDE SEQUENCE [LARGE SCALE GENOMIC DNA]</scope>
    <source>
        <strain evidence="1 2">CP1D</strain>
    </source>
</reference>
<dbReference type="PANTHER" id="PTHR15364">
    <property type="entry name" value="2'-DEOXYNUCLEOSIDE 5'-PHOSPHATE N-HYDROLASE 1"/>
    <property type="match status" value="1"/>
</dbReference>
<keyword evidence="2" id="KW-1185">Reference proteome</keyword>
<dbReference type="EMBL" id="SDPT01000003">
    <property type="protein sequence ID" value="RXZ30436.1"/>
    <property type="molecule type" value="Genomic_DNA"/>
</dbReference>
<protein>
    <recommendedName>
        <fullName evidence="3">Nucleoside 2-deoxyribosyltransferase</fullName>
    </recommendedName>
</protein>
<accession>A0A4Q2IRE4</accession>
<comment type="caution">
    <text evidence="1">The sequence shown here is derived from an EMBL/GenBank/DDBJ whole genome shotgun (WGS) entry which is preliminary data.</text>
</comment>
<dbReference type="Pfam" id="PF05014">
    <property type="entry name" value="Nuc_deoxyrib_tr"/>
    <property type="match status" value="1"/>
</dbReference>
<dbReference type="InterPro" id="IPR051239">
    <property type="entry name" value="2'-dNMP_N-hydrolase"/>
</dbReference>
<dbReference type="InterPro" id="IPR007710">
    <property type="entry name" value="Nucleoside_deoxyribTrfase"/>
</dbReference>
<dbReference type="OrthoDB" id="9795789at2"/>
<proteinExistence type="predicted"/>
<evidence type="ECO:0008006" key="3">
    <source>
        <dbReference type="Google" id="ProtNLM"/>
    </source>
</evidence>
<dbReference type="Gene3D" id="3.40.50.450">
    <property type="match status" value="1"/>
</dbReference>